<dbReference type="SUPFAM" id="SSF46785">
    <property type="entry name" value="Winged helix' DNA-binding domain"/>
    <property type="match status" value="1"/>
</dbReference>
<protein>
    <submittedName>
        <fullName evidence="2">Putative transcriptional regulator, ModE family</fullName>
    </submittedName>
</protein>
<dbReference type="InterPro" id="IPR036388">
    <property type="entry name" value="WH-like_DNA-bd_sf"/>
</dbReference>
<dbReference type="Pfam" id="PF00126">
    <property type="entry name" value="HTH_1"/>
    <property type="match status" value="1"/>
</dbReference>
<proteinExistence type="predicted"/>
<dbReference type="STRING" id="320771.Cflav_PD2207"/>
<gene>
    <name evidence="2" type="ORF">Cflav_PD2207</name>
</gene>
<dbReference type="OrthoDB" id="285216at2"/>
<feature type="domain" description="HTH lysR-type" evidence="1">
    <location>
        <begin position="7"/>
        <end position="67"/>
    </location>
</feature>
<evidence type="ECO:0000259" key="1">
    <source>
        <dbReference type="Pfam" id="PF00126"/>
    </source>
</evidence>
<accession>B9XM86</accession>
<dbReference type="EMBL" id="ABOX02000033">
    <property type="protein sequence ID" value="EEF59079.1"/>
    <property type="molecule type" value="Genomic_DNA"/>
</dbReference>
<evidence type="ECO:0000313" key="2">
    <source>
        <dbReference type="EMBL" id="EEF59079.1"/>
    </source>
</evidence>
<dbReference type="PANTHER" id="PTHR30432:SF1">
    <property type="entry name" value="DNA-BINDING TRANSCRIPTIONAL DUAL REGULATOR MODE"/>
    <property type="match status" value="1"/>
</dbReference>
<name>B9XM86_PEDPL</name>
<evidence type="ECO:0000313" key="3">
    <source>
        <dbReference type="Proteomes" id="UP000003688"/>
    </source>
</evidence>
<dbReference type="InterPro" id="IPR051815">
    <property type="entry name" value="Molybdate_resp_trans_reg"/>
</dbReference>
<dbReference type="InterPro" id="IPR036390">
    <property type="entry name" value="WH_DNA-bd_sf"/>
</dbReference>
<dbReference type="Proteomes" id="UP000003688">
    <property type="component" value="Unassembled WGS sequence"/>
</dbReference>
<dbReference type="InterPro" id="IPR000847">
    <property type="entry name" value="LysR_HTH_N"/>
</dbReference>
<sequence length="97" mass="10433">MGPGKAELLEQLQKTGSIADAAQNLGMSYMRAWKLIKTMEECFKEPLVLATRGGSKGGGAGLSAAGEKVLRLYRELEAKSLKASAKTWAQMVKFLAD</sequence>
<reference evidence="2 3" key="1">
    <citation type="journal article" date="2011" name="J. Bacteriol.">
        <title>Genome sequence of 'Pedosphaera parvula' Ellin514, an aerobic Verrucomicrobial isolate from pasture soil.</title>
        <authorList>
            <person name="Kant R."/>
            <person name="van Passel M.W."/>
            <person name="Sangwan P."/>
            <person name="Palva A."/>
            <person name="Lucas S."/>
            <person name="Copeland A."/>
            <person name="Lapidus A."/>
            <person name="Glavina Del Rio T."/>
            <person name="Dalin E."/>
            <person name="Tice H."/>
            <person name="Bruce D."/>
            <person name="Goodwin L."/>
            <person name="Pitluck S."/>
            <person name="Chertkov O."/>
            <person name="Larimer F.W."/>
            <person name="Land M.L."/>
            <person name="Hauser L."/>
            <person name="Brettin T.S."/>
            <person name="Detter J.C."/>
            <person name="Han S."/>
            <person name="de Vos W.M."/>
            <person name="Janssen P.H."/>
            <person name="Smidt H."/>
        </authorList>
    </citation>
    <scope>NUCLEOTIDE SEQUENCE [LARGE SCALE GENOMIC DNA]</scope>
    <source>
        <strain evidence="2 3">Ellin514</strain>
    </source>
</reference>
<dbReference type="AlphaFoldDB" id="B9XM86"/>
<dbReference type="Gene3D" id="1.10.10.10">
    <property type="entry name" value="Winged helix-like DNA-binding domain superfamily/Winged helix DNA-binding domain"/>
    <property type="match status" value="1"/>
</dbReference>
<keyword evidence="3" id="KW-1185">Reference proteome</keyword>
<organism evidence="2 3">
    <name type="scientific">Pedosphaera parvula (strain Ellin514)</name>
    <dbReference type="NCBI Taxonomy" id="320771"/>
    <lineage>
        <taxon>Bacteria</taxon>
        <taxon>Pseudomonadati</taxon>
        <taxon>Verrucomicrobiota</taxon>
        <taxon>Pedosphaerae</taxon>
        <taxon>Pedosphaerales</taxon>
        <taxon>Pedosphaeraceae</taxon>
        <taxon>Pedosphaera</taxon>
    </lineage>
</organism>
<dbReference type="GO" id="GO:0003700">
    <property type="term" value="F:DNA-binding transcription factor activity"/>
    <property type="evidence" value="ECO:0007669"/>
    <property type="project" value="InterPro"/>
</dbReference>
<comment type="caution">
    <text evidence="2">The sequence shown here is derived from an EMBL/GenBank/DDBJ whole genome shotgun (WGS) entry which is preliminary data.</text>
</comment>
<dbReference type="PANTHER" id="PTHR30432">
    <property type="entry name" value="TRANSCRIPTIONAL REGULATOR MODE"/>
    <property type="match status" value="1"/>
</dbReference>